<name>B4FF85_MAIZE</name>
<feature type="transmembrane region" description="Helical" evidence="1">
    <location>
        <begin position="27"/>
        <end position="49"/>
    </location>
</feature>
<dbReference type="EMBL" id="BT035773">
    <property type="protein sequence ID" value="ACF80778.1"/>
    <property type="molecule type" value="mRNA"/>
</dbReference>
<evidence type="ECO:0000256" key="1">
    <source>
        <dbReference type="SAM" id="Phobius"/>
    </source>
</evidence>
<proteinExistence type="evidence at transcript level"/>
<reference evidence="2" key="1">
    <citation type="journal article" date="2009" name="PLoS Genet.">
        <title>Sequencing, mapping, and analysis of 27,455 maize full-length cDNAs.</title>
        <authorList>
            <person name="Soderlund C."/>
            <person name="Descour A."/>
            <person name="Kudrna D."/>
            <person name="Bomhoff M."/>
            <person name="Boyd L."/>
            <person name="Currie J."/>
            <person name="Angelova A."/>
            <person name="Collura K."/>
            <person name="Wissotski M."/>
            <person name="Ashley E."/>
            <person name="Morrow D."/>
            <person name="Fernandes J."/>
            <person name="Walbot V."/>
            <person name="Yu Y."/>
        </authorList>
    </citation>
    <scope>NUCLEOTIDE SEQUENCE</scope>
    <source>
        <strain evidence="2">B73</strain>
    </source>
</reference>
<evidence type="ECO:0000313" key="2">
    <source>
        <dbReference type="EMBL" id="ACF80778.1"/>
    </source>
</evidence>
<accession>B4FF85</accession>
<sequence length="52" mass="5552">MGLKEERGQYSEAGEHSADWVPPCSSIIIMGLVNSVGTSKLVLAFGLLCSRN</sequence>
<dbReference type="AlphaFoldDB" id="B4FF85"/>
<keyword evidence="1" id="KW-0472">Membrane</keyword>
<keyword evidence="1" id="KW-1133">Transmembrane helix</keyword>
<organism evidence="2">
    <name type="scientific">Zea mays</name>
    <name type="common">Maize</name>
    <dbReference type="NCBI Taxonomy" id="4577"/>
    <lineage>
        <taxon>Eukaryota</taxon>
        <taxon>Viridiplantae</taxon>
        <taxon>Streptophyta</taxon>
        <taxon>Embryophyta</taxon>
        <taxon>Tracheophyta</taxon>
        <taxon>Spermatophyta</taxon>
        <taxon>Magnoliopsida</taxon>
        <taxon>Liliopsida</taxon>
        <taxon>Poales</taxon>
        <taxon>Poaceae</taxon>
        <taxon>PACMAD clade</taxon>
        <taxon>Panicoideae</taxon>
        <taxon>Andropogonodae</taxon>
        <taxon>Andropogoneae</taxon>
        <taxon>Tripsacinae</taxon>
        <taxon>Zea</taxon>
    </lineage>
</organism>
<keyword evidence="1" id="KW-0812">Transmembrane</keyword>
<protein>
    <submittedName>
        <fullName evidence="2">Uncharacterized protein</fullName>
    </submittedName>
</protein>